<name>A0A426YA19_ENSVE</name>
<comment type="caution">
    <text evidence="1">The sequence shown here is derived from an EMBL/GenBank/DDBJ whole genome shotgun (WGS) entry which is preliminary data.</text>
</comment>
<dbReference type="Proteomes" id="UP000287651">
    <property type="component" value="Unassembled WGS sequence"/>
</dbReference>
<gene>
    <name evidence="1" type="ORF">B296_00052998</name>
</gene>
<organism evidence="1 2">
    <name type="scientific">Ensete ventricosum</name>
    <name type="common">Abyssinian banana</name>
    <name type="synonym">Musa ensete</name>
    <dbReference type="NCBI Taxonomy" id="4639"/>
    <lineage>
        <taxon>Eukaryota</taxon>
        <taxon>Viridiplantae</taxon>
        <taxon>Streptophyta</taxon>
        <taxon>Embryophyta</taxon>
        <taxon>Tracheophyta</taxon>
        <taxon>Spermatophyta</taxon>
        <taxon>Magnoliopsida</taxon>
        <taxon>Liliopsida</taxon>
        <taxon>Zingiberales</taxon>
        <taxon>Musaceae</taxon>
        <taxon>Ensete</taxon>
    </lineage>
</organism>
<reference evidence="1 2" key="1">
    <citation type="journal article" date="2014" name="Agronomy (Basel)">
        <title>A Draft Genome Sequence for Ensete ventricosum, the Drought-Tolerant Tree Against Hunger.</title>
        <authorList>
            <person name="Harrison J."/>
            <person name="Moore K.A."/>
            <person name="Paszkiewicz K."/>
            <person name="Jones T."/>
            <person name="Grant M."/>
            <person name="Ambacheew D."/>
            <person name="Muzemil S."/>
            <person name="Studholme D.J."/>
        </authorList>
    </citation>
    <scope>NUCLEOTIDE SEQUENCE [LARGE SCALE GENOMIC DNA]</scope>
</reference>
<proteinExistence type="predicted"/>
<dbReference type="AlphaFoldDB" id="A0A426YA19"/>
<accession>A0A426YA19</accession>
<sequence length="181" mass="20340">MIKVCHFDVPRPVWVIRTSPQTDWISPVTTRNRPSTVDFRRYQLREGEEEGEKYLESHSLLFLVSPAQSIARGRQIASGIRRTQTISMPTSDSFSTHCHEQKYKEGAQCLRPKELCKAHRAKDEGSFKAHAPSLRDVFDGGSKVIQLTEAKLGSKGLSSGQENTETGTLEEYAIVLSFELS</sequence>
<evidence type="ECO:0000313" key="1">
    <source>
        <dbReference type="EMBL" id="RRT48557.1"/>
    </source>
</evidence>
<protein>
    <submittedName>
        <fullName evidence="1">Uncharacterized protein</fullName>
    </submittedName>
</protein>
<evidence type="ECO:0000313" key="2">
    <source>
        <dbReference type="Proteomes" id="UP000287651"/>
    </source>
</evidence>
<dbReference type="EMBL" id="AMZH03013875">
    <property type="protein sequence ID" value="RRT48557.1"/>
    <property type="molecule type" value="Genomic_DNA"/>
</dbReference>